<gene>
    <name evidence="3" type="ORF">B0T11DRAFT_327432</name>
</gene>
<evidence type="ECO:0000256" key="1">
    <source>
        <dbReference type="SAM" id="SignalP"/>
    </source>
</evidence>
<comment type="caution">
    <text evidence="3">The sequence shown here is derived from an EMBL/GenBank/DDBJ whole genome shotgun (WGS) entry which is preliminary data.</text>
</comment>
<dbReference type="Proteomes" id="UP000813385">
    <property type="component" value="Unassembled WGS sequence"/>
</dbReference>
<dbReference type="AlphaFoldDB" id="A0A8K0TTD7"/>
<evidence type="ECO:0000313" key="3">
    <source>
        <dbReference type="EMBL" id="KAH7369339.1"/>
    </source>
</evidence>
<feature type="domain" description="DUF7872" evidence="2">
    <location>
        <begin position="191"/>
        <end position="399"/>
    </location>
</feature>
<protein>
    <recommendedName>
        <fullName evidence="2">DUF7872 domain-containing protein</fullName>
    </recommendedName>
</protein>
<sequence length="408" mass="44623">MRFQSLLLTCAVSSVLASPLPQASGSDECKTESLNLDTWQKLGIEDYLTQWTTYNLSKVESNAVQNLASSFGAPNFFCGLDQFCNAGQPCSPVKLPQWYALVAIQNWNSYMNQLYTALVATSNIMSLKLPALVSDLNPKPRDDITPLKTMTRVFAGALSIIPFTGAVSTAAGVISSTSSFISTNLQVPTPPDEFVQWSNIANSMGTMVQAWQGSLSDSFQNTIDAQANVTGGIYQIVRDGKFLGAHRNVTQAELQDNILRSMELYTIGLILQSRGVFVYKSGPITDNQCKEYDSHYLCVDEGNGIQRSYILLKRDKEDNATSQADLVNKLVDTYKLTREQILLETANCFTEVNREQGAYPFGDMLPVDPSTKCIFNLNVCESDNSGANKGIVKMCRDLGVGVDAGGPQ</sequence>
<accession>A0A8K0TTD7</accession>
<feature type="chain" id="PRO_5035463029" description="DUF7872 domain-containing protein" evidence="1">
    <location>
        <begin position="18"/>
        <end position="408"/>
    </location>
</feature>
<evidence type="ECO:0000313" key="4">
    <source>
        <dbReference type="Proteomes" id="UP000813385"/>
    </source>
</evidence>
<dbReference type="PANTHER" id="PTHR33339:SF1">
    <property type="entry name" value="LYSM DOMAIN-CONTAINING PROTEIN"/>
    <property type="match status" value="1"/>
</dbReference>
<feature type="signal peptide" evidence="1">
    <location>
        <begin position="1"/>
        <end position="17"/>
    </location>
</feature>
<dbReference type="OrthoDB" id="2501761at2759"/>
<evidence type="ECO:0000259" key="2">
    <source>
        <dbReference type="Pfam" id="PF25278"/>
    </source>
</evidence>
<keyword evidence="4" id="KW-1185">Reference proteome</keyword>
<dbReference type="InterPro" id="IPR057194">
    <property type="entry name" value="DUF7872"/>
</dbReference>
<dbReference type="PANTHER" id="PTHR33339">
    <property type="entry name" value="LYSM DOMAIN-CONTAINING PROTEIN"/>
    <property type="match status" value="1"/>
</dbReference>
<name>A0A8K0TTD7_9PEZI</name>
<reference evidence="3" key="1">
    <citation type="journal article" date="2021" name="Nat. Commun.">
        <title>Genetic determinants of endophytism in the Arabidopsis root mycobiome.</title>
        <authorList>
            <person name="Mesny F."/>
            <person name="Miyauchi S."/>
            <person name="Thiergart T."/>
            <person name="Pickel B."/>
            <person name="Atanasova L."/>
            <person name="Karlsson M."/>
            <person name="Huettel B."/>
            <person name="Barry K.W."/>
            <person name="Haridas S."/>
            <person name="Chen C."/>
            <person name="Bauer D."/>
            <person name="Andreopoulos W."/>
            <person name="Pangilinan J."/>
            <person name="LaButti K."/>
            <person name="Riley R."/>
            <person name="Lipzen A."/>
            <person name="Clum A."/>
            <person name="Drula E."/>
            <person name="Henrissat B."/>
            <person name="Kohler A."/>
            <person name="Grigoriev I.V."/>
            <person name="Martin F.M."/>
            <person name="Hacquard S."/>
        </authorList>
    </citation>
    <scope>NUCLEOTIDE SEQUENCE</scope>
    <source>
        <strain evidence="3">MPI-CAGE-AT-0016</strain>
    </source>
</reference>
<organism evidence="3 4">
    <name type="scientific">Plectosphaerella cucumerina</name>
    <dbReference type="NCBI Taxonomy" id="40658"/>
    <lineage>
        <taxon>Eukaryota</taxon>
        <taxon>Fungi</taxon>
        <taxon>Dikarya</taxon>
        <taxon>Ascomycota</taxon>
        <taxon>Pezizomycotina</taxon>
        <taxon>Sordariomycetes</taxon>
        <taxon>Hypocreomycetidae</taxon>
        <taxon>Glomerellales</taxon>
        <taxon>Plectosphaerellaceae</taxon>
        <taxon>Plectosphaerella</taxon>
    </lineage>
</organism>
<keyword evidence="1" id="KW-0732">Signal</keyword>
<dbReference type="EMBL" id="JAGPXD010000002">
    <property type="protein sequence ID" value="KAH7369339.1"/>
    <property type="molecule type" value="Genomic_DNA"/>
</dbReference>
<dbReference type="Pfam" id="PF25278">
    <property type="entry name" value="DUF7872"/>
    <property type="match status" value="1"/>
</dbReference>
<proteinExistence type="predicted"/>